<dbReference type="AlphaFoldDB" id="A0A6A3KWH7"/>
<dbReference type="Proteomes" id="UP000460718">
    <property type="component" value="Unassembled WGS sequence"/>
</dbReference>
<protein>
    <submittedName>
        <fullName evidence="1">Uncharacterized protein</fullName>
    </submittedName>
</protein>
<reference evidence="1 2" key="1">
    <citation type="submission" date="2018-09" db="EMBL/GenBank/DDBJ databases">
        <title>Genomic investigation of the strawberry pathogen Phytophthora fragariae indicates pathogenicity is determined by transcriptional variation in three key races.</title>
        <authorList>
            <person name="Adams T.M."/>
            <person name="Armitage A.D."/>
            <person name="Sobczyk M.K."/>
            <person name="Bates H.J."/>
            <person name="Dunwell J.M."/>
            <person name="Nellist C.F."/>
            <person name="Harrison R.J."/>
        </authorList>
    </citation>
    <scope>NUCLEOTIDE SEQUENCE [LARGE SCALE GENOMIC DNA]</scope>
    <source>
        <strain evidence="1 2">SCRP245</strain>
    </source>
</reference>
<accession>A0A6A3KWH7</accession>
<dbReference type="EMBL" id="QXFW01000592">
    <property type="protein sequence ID" value="KAE9007854.1"/>
    <property type="molecule type" value="Genomic_DNA"/>
</dbReference>
<gene>
    <name evidence="1" type="ORF">PF011_g10948</name>
</gene>
<evidence type="ECO:0000313" key="2">
    <source>
        <dbReference type="Proteomes" id="UP000460718"/>
    </source>
</evidence>
<sequence>MAVSSFGVFTPAVRGSLPLSFSLLNTTLSLDSPTRACNCLQHNTSSLDFY</sequence>
<proteinExistence type="predicted"/>
<name>A0A6A3KWH7_9STRA</name>
<organism evidence="1 2">
    <name type="scientific">Phytophthora fragariae</name>
    <dbReference type="NCBI Taxonomy" id="53985"/>
    <lineage>
        <taxon>Eukaryota</taxon>
        <taxon>Sar</taxon>
        <taxon>Stramenopiles</taxon>
        <taxon>Oomycota</taxon>
        <taxon>Peronosporomycetes</taxon>
        <taxon>Peronosporales</taxon>
        <taxon>Peronosporaceae</taxon>
        <taxon>Phytophthora</taxon>
    </lineage>
</organism>
<evidence type="ECO:0000313" key="1">
    <source>
        <dbReference type="EMBL" id="KAE9007854.1"/>
    </source>
</evidence>
<comment type="caution">
    <text evidence="1">The sequence shown here is derived from an EMBL/GenBank/DDBJ whole genome shotgun (WGS) entry which is preliminary data.</text>
</comment>